<sequence length="327" mass="35655">MKSNLPRTIAQSNITLAVAIVAYLLSFALLRHDVAGGVEGGLLWQWLHESMPALTTSRWTTLAMHVAALYMLLELDAVYALIRVRTVSQLSLMLLLLAAMPTVFNVGAASSAALFVFYSLFPFFSTYQSDKHSHKMMQAGVSLGIAALLMPCTLWLALLWVMMMPGMRNFTPRHLFALSWGVAIPFMAVATYSYCTGRMDIITGALADVAAFDTIAYSGLDTRTVAGWCLMAFVTATSVTHAIYRSYDDKIKTRFLLYHLCWLAAMTVAAATVMPDEATGLMTVAMMPAAMLAGHTVTLLDTRGGRNYVFVLLAAIIAVAAINIVTR</sequence>
<evidence type="ECO:0000256" key="1">
    <source>
        <dbReference type="SAM" id="Phobius"/>
    </source>
</evidence>
<feature type="transmembrane region" description="Helical" evidence="1">
    <location>
        <begin position="62"/>
        <end position="82"/>
    </location>
</feature>
<feature type="transmembrane region" description="Helical" evidence="1">
    <location>
        <begin position="280"/>
        <end position="300"/>
    </location>
</feature>
<evidence type="ECO:0000313" key="2">
    <source>
        <dbReference type="EMBL" id="HJD52906.1"/>
    </source>
</evidence>
<proteinExistence type="predicted"/>
<organism evidence="2 3">
    <name type="scientific">Candidatus Avibacteroides avistercoris</name>
    <dbReference type="NCBI Taxonomy" id="2840690"/>
    <lineage>
        <taxon>Bacteria</taxon>
        <taxon>Pseudomonadati</taxon>
        <taxon>Bacteroidota</taxon>
        <taxon>Bacteroidia</taxon>
        <taxon>Bacteroidales</taxon>
        <taxon>Bacteroidaceae</taxon>
        <taxon>Bacteroidaceae incertae sedis</taxon>
        <taxon>Candidatus Avibacteroides</taxon>
    </lineage>
</organism>
<keyword evidence="1" id="KW-1133">Transmembrane helix</keyword>
<gene>
    <name evidence="2" type="ORF">IAA93_04180</name>
</gene>
<feature type="transmembrane region" description="Helical" evidence="1">
    <location>
        <begin position="175"/>
        <end position="194"/>
    </location>
</feature>
<feature type="transmembrane region" description="Helical" evidence="1">
    <location>
        <begin position="141"/>
        <end position="163"/>
    </location>
</feature>
<keyword evidence="1" id="KW-0812">Transmembrane</keyword>
<feature type="transmembrane region" description="Helical" evidence="1">
    <location>
        <begin position="307"/>
        <end position="326"/>
    </location>
</feature>
<feature type="transmembrane region" description="Helical" evidence="1">
    <location>
        <begin position="12"/>
        <end position="30"/>
    </location>
</feature>
<protein>
    <submittedName>
        <fullName evidence="2">Uncharacterized protein</fullName>
    </submittedName>
</protein>
<name>A0A9D2UIC4_9BACT</name>
<feature type="transmembrane region" description="Helical" evidence="1">
    <location>
        <begin position="256"/>
        <end position="274"/>
    </location>
</feature>
<dbReference type="EMBL" id="DWUP01000086">
    <property type="protein sequence ID" value="HJD52906.1"/>
    <property type="molecule type" value="Genomic_DNA"/>
</dbReference>
<keyword evidence="1" id="KW-0472">Membrane</keyword>
<dbReference type="Proteomes" id="UP000787625">
    <property type="component" value="Unassembled WGS sequence"/>
</dbReference>
<reference evidence="2" key="1">
    <citation type="journal article" date="2021" name="PeerJ">
        <title>Extensive microbial diversity within the chicken gut microbiome revealed by metagenomics and culture.</title>
        <authorList>
            <person name="Gilroy R."/>
            <person name="Ravi A."/>
            <person name="Getino M."/>
            <person name="Pursley I."/>
            <person name="Horton D.L."/>
            <person name="Alikhan N.F."/>
            <person name="Baker D."/>
            <person name="Gharbi K."/>
            <person name="Hall N."/>
            <person name="Watson M."/>
            <person name="Adriaenssens E.M."/>
            <person name="Foster-Nyarko E."/>
            <person name="Jarju S."/>
            <person name="Secka A."/>
            <person name="Antonio M."/>
            <person name="Oren A."/>
            <person name="Chaudhuri R.R."/>
            <person name="La Ragione R."/>
            <person name="Hildebrand F."/>
            <person name="Pallen M.J."/>
        </authorList>
    </citation>
    <scope>NUCLEOTIDE SEQUENCE</scope>
    <source>
        <strain evidence="2">MalCec1-1739</strain>
    </source>
</reference>
<evidence type="ECO:0000313" key="3">
    <source>
        <dbReference type="Proteomes" id="UP000787625"/>
    </source>
</evidence>
<feature type="transmembrane region" description="Helical" evidence="1">
    <location>
        <begin position="94"/>
        <end position="121"/>
    </location>
</feature>
<reference evidence="2" key="2">
    <citation type="submission" date="2021-04" db="EMBL/GenBank/DDBJ databases">
        <authorList>
            <person name="Gilroy R."/>
        </authorList>
    </citation>
    <scope>NUCLEOTIDE SEQUENCE</scope>
    <source>
        <strain evidence="2">MalCec1-1739</strain>
    </source>
</reference>
<comment type="caution">
    <text evidence="2">The sequence shown here is derived from an EMBL/GenBank/DDBJ whole genome shotgun (WGS) entry which is preliminary data.</text>
</comment>
<feature type="transmembrane region" description="Helical" evidence="1">
    <location>
        <begin position="225"/>
        <end position="244"/>
    </location>
</feature>
<accession>A0A9D2UIC4</accession>
<dbReference type="AlphaFoldDB" id="A0A9D2UIC4"/>